<dbReference type="AlphaFoldDB" id="A0A9Q1JZT8"/>
<feature type="region of interest" description="Disordered" evidence="1">
    <location>
        <begin position="84"/>
        <end position="122"/>
    </location>
</feature>
<feature type="region of interest" description="Disordered" evidence="1">
    <location>
        <begin position="306"/>
        <end position="346"/>
    </location>
</feature>
<dbReference type="EMBL" id="JAKOGI010000505">
    <property type="protein sequence ID" value="KAJ8434032.1"/>
    <property type="molecule type" value="Genomic_DNA"/>
</dbReference>
<comment type="caution">
    <text evidence="2">The sequence shown here is derived from an EMBL/GenBank/DDBJ whole genome shotgun (WGS) entry which is preliminary data.</text>
</comment>
<feature type="compositionally biased region" description="Basic and acidic residues" evidence="1">
    <location>
        <begin position="100"/>
        <end position="122"/>
    </location>
</feature>
<reference evidence="2" key="1">
    <citation type="submission" date="2022-04" db="EMBL/GenBank/DDBJ databases">
        <title>Carnegiea gigantea Genome sequencing and assembly v2.</title>
        <authorList>
            <person name="Copetti D."/>
            <person name="Sanderson M.J."/>
            <person name="Burquez A."/>
            <person name="Wojciechowski M.F."/>
        </authorList>
    </citation>
    <scope>NUCLEOTIDE SEQUENCE</scope>
    <source>
        <strain evidence="2">SGP5-SGP5p</strain>
        <tissue evidence="2">Aerial part</tissue>
    </source>
</reference>
<proteinExistence type="predicted"/>
<name>A0A9Q1JZT8_9CARY</name>
<sequence length="346" mass="39406">MKKNVVIPMYIIELPKASSLQKIVESLDKLNQPQTQTQTQAQSQGQNDNKPSLSEGLHDFDVHTLCQSQIEEVDVFDSDVEENLGQVDDEDSDYDDSEDSDFKEWQADGSEESDRFSFDKEDNLEADNESLDDIDLKNDTQLRMTLGRGSIDDDVGENLLIVNKMAKGIIKTLKVDDNTNNFVESFNNAIVKHRGKPTYTILEEIRKLIGARFDKRKLYDRIIHPIPDSCFWGDSELPALDLPFELRKRGRPEKHKRRKSRLLIHPQLSTIQLSVTKRYKKCKELGHNSITCGQPMNENDIFKYKKKPRKKTDNPVGRPRKIQRVSQASTSTAAASGVPTQSSQAI</sequence>
<protein>
    <submittedName>
        <fullName evidence="2">Uncharacterized protein</fullName>
    </submittedName>
</protein>
<dbReference type="OrthoDB" id="1939383at2759"/>
<feature type="compositionally biased region" description="Low complexity" evidence="1">
    <location>
        <begin position="32"/>
        <end position="46"/>
    </location>
</feature>
<evidence type="ECO:0000313" key="2">
    <source>
        <dbReference type="EMBL" id="KAJ8434032.1"/>
    </source>
</evidence>
<evidence type="ECO:0000256" key="1">
    <source>
        <dbReference type="SAM" id="MobiDB-lite"/>
    </source>
</evidence>
<feature type="region of interest" description="Disordered" evidence="1">
    <location>
        <begin position="31"/>
        <end position="56"/>
    </location>
</feature>
<organism evidence="2 3">
    <name type="scientific">Carnegiea gigantea</name>
    <dbReference type="NCBI Taxonomy" id="171969"/>
    <lineage>
        <taxon>Eukaryota</taxon>
        <taxon>Viridiplantae</taxon>
        <taxon>Streptophyta</taxon>
        <taxon>Embryophyta</taxon>
        <taxon>Tracheophyta</taxon>
        <taxon>Spermatophyta</taxon>
        <taxon>Magnoliopsida</taxon>
        <taxon>eudicotyledons</taxon>
        <taxon>Gunneridae</taxon>
        <taxon>Pentapetalae</taxon>
        <taxon>Caryophyllales</taxon>
        <taxon>Cactineae</taxon>
        <taxon>Cactaceae</taxon>
        <taxon>Cactoideae</taxon>
        <taxon>Echinocereeae</taxon>
        <taxon>Carnegiea</taxon>
    </lineage>
</organism>
<dbReference type="Proteomes" id="UP001153076">
    <property type="component" value="Unassembled WGS sequence"/>
</dbReference>
<feature type="compositionally biased region" description="Low complexity" evidence="1">
    <location>
        <begin position="326"/>
        <end position="336"/>
    </location>
</feature>
<gene>
    <name evidence="2" type="ORF">Cgig2_001225</name>
</gene>
<feature type="compositionally biased region" description="Acidic residues" evidence="1">
    <location>
        <begin position="84"/>
        <end position="99"/>
    </location>
</feature>
<evidence type="ECO:0000313" key="3">
    <source>
        <dbReference type="Proteomes" id="UP001153076"/>
    </source>
</evidence>
<keyword evidence="3" id="KW-1185">Reference proteome</keyword>
<accession>A0A9Q1JZT8</accession>